<feature type="domain" description="ABC transporter" evidence="5">
    <location>
        <begin position="291"/>
        <end position="530"/>
    </location>
</feature>
<dbReference type="RefSeq" id="WP_092151694.1">
    <property type="nucleotide sequence ID" value="NZ_LT629700.1"/>
</dbReference>
<dbReference type="AlphaFoldDB" id="A0A1G9QLB5"/>
<reference evidence="7" key="1">
    <citation type="submission" date="2016-10" db="EMBL/GenBank/DDBJ databases">
        <authorList>
            <person name="Varghese N."/>
            <person name="Submissions S."/>
        </authorList>
    </citation>
    <scope>NUCLEOTIDE SEQUENCE [LARGE SCALE GENOMIC DNA]</scope>
    <source>
        <strain evidence="7">DSM 20632</strain>
    </source>
</reference>
<dbReference type="PROSITE" id="PS00211">
    <property type="entry name" value="ABC_TRANSPORTER_1"/>
    <property type="match status" value="2"/>
</dbReference>
<dbReference type="PANTHER" id="PTHR43776">
    <property type="entry name" value="TRANSPORT ATP-BINDING PROTEIN"/>
    <property type="match status" value="1"/>
</dbReference>
<evidence type="ECO:0000256" key="4">
    <source>
        <dbReference type="ARBA" id="ARBA00022840"/>
    </source>
</evidence>
<keyword evidence="3" id="KW-0547">Nucleotide-binding</keyword>
<evidence type="ECO:0000256" key="1">
    <source>
        <dbReference type="ARBA" id="ARBA00005417"/>
    </source>
</evidence>
<evidence type="ECO:0000313" key="7">
    <source>
        <dbReference type="Proteomes" id="UP000199350"/>
    </source>
</evidence>
<organism evidence="6 7">
    <name type="scientific">Corynebacterium mycetoides</name>
    <dbReference type="NCBI Taxonomy" id="38302"/>
    <lineage>
        <taxon>Bacteria</taxon>
        <taxon>Bacillati</taxon>
        <taxon>Actinomycetota</taxon>
        <taxon>Actinomycetes</taxon>
        <taxon>Mycobacteriales</taxon>
        <taxon>Corynebacteriaceae</taxon>
        <taxon>Corynebacterium</taxon>
    </lineage>
</organism>
<sequence length="548" mass="58904">MSTTVDDGGAAREVALRVSNLTVEYAAGRGAQAVRAVDGVGFELRPGRMTALVGESGSGKTTSAMAAVGLLGPAATVLGGTIEFGGEDLRGYSPEQWRALRGVRIGLVPQDPNNSLNPLKTIGASIEEGMEIHGIGDRASRRRRALELLREVGIDDPERRYGQHPHELSGGMKQRVLIAAAVALEPEVLIADEPTSALDVTVQKTILDLLDRMRHELGLAVLLITHDLAVAGDRADDIVIMQDGRVVETGPASEVLSHPRQDYSRRLLADAPSLAASNAGHRPPVGDDVLLRVDGLRVDFGDFTAVDGVSFDVARGSTHALVGESGSGKTTTGRAISLFGPPSAGTITFDGADITRPGSRARHRLRSRIQMVHQNPFSSLDPRLTVEEIVAEPVRYLLGLRGSRARERVRDFLRRVALEPELASRRPAELSGGQRQRVAIARALVVEPELVVLDEAVSALDVTVQAQILRLLEDLQAELGLTYIFISHDLAVVKQISDTVSVFSRGRQVESGVTDDVFSHPRADVTRTLIDAIPGTIFRARKLGEYIV</sequence>
<feature type="domain" description="ABC transporter" evidence="5">
    <location>
        <begin position="16"/>
        <end position="268"/>
    </location>
</feature>
<dbReference type="STRING" id="38302.SAMN04488535_1985"/>
<name>A0A1G9QLB5_9CORY</name>
<dbReference type="SMART" id="SM00382">
    <property type="entry name" value="AAA"/>
    <property type="match status" value="2"/>
</dbReference>
<dbReference type="InterPro" id="IPR050319">
    <property type="entry name" value="ABC_transp_ATP-bind"/>
</dbReference>
<proteinExistence type="inferred from homology"/>
<evidence type="ECO:0000259" key="5">
    <source>
        <dbReference type="PROSITE" id="PS50893"/>
    </source>
</evidence>
<comment type="similarity">
    <text evidence="1">Belongs to the ABC transporter superfamily.</text>
</comment>
<dbReference type="GO" id="GO:0055085">
    <property type="term" value="P:transmembrane transport"/>
    <property type="evidence" value="ECO:0007669"/>
    <property type="project" value="UniProtKB-ARBA"/>
</dbReference>
<dbReference type="Pfam" id="PF00005">
    <property type="entry name" value="ABC_tran"/>
    <property type="match status" value="2"/>
</dbReference>
<dbReference type="NCBIfam" id="NF008453">
    <property type="entry name" value="PRK11308.1"/>
    <property type="match status" value="2"/>
</dbReference>
<dbReference type="InterPro" id="IPR003593">
    <property type="entry name" value="AAA+_ATPase"/>
</dbReference>
<dbReference type="InterPro" id="IPR027417">
    <property type="entry name" value="P-loop_NTPase"/>
</dbReference>
<keyword evidence="4 6" id="KW-0067">ATP-binding</keyword>
<accession>A0A1G9QLB5</accession>
<evidence type="ECO:0000256" key="2">
    <source>
        <dbReference type="ARBA" id="ARBA00022448"/>
    </source>
</evidence>
<dbReference type="Gene3D" id="3.40.50.300">
    <property type="entry name" value="P-loop containing nucleotide triphosphate hydrolases"/>
    <property type="match status" value="2"/>
</dbReference>
<protein>
    <submittedName>
        <fullName evidence="6">Peptide/nickel transport system ATP-binding protein</fullName>
    </submittedName>
</protein>
<evidence type="ECO:0000256" key="3">
    <source>
        <dbReference type="ARBA" id="ARBA00022741"/>
    </source>
</evidence>
<dbReference type="GO" id="GO:0016887">
    <property type="term" value="F:ATP hydrolysis activity"/>
    <property type="evidence" value="ECO:0007669"/>
    <property type="project" value="InterPro"/>
</dbReference>
<evidence type="ECO:0000313" key="6">
    <source>
        <dbReference type="EMBL" id="SDM11814.1"/>
    </source>
</evidence>
<keyword evidence="2" id="KW-0813">Transport</keyword>
<dbReference type="CDD" id="cd03257">
    <property type="entry name" value="ABC_NikE_OppD_transporters"/>
    <property type="match status" value="2"/>
</dbReference>
<dbReference type="Proteomes" id="UP000199350">
    <property type="component" value="Chromosome I"/>
</dbReference>
<gene>
    <name evidence="6" type="ORF">SAMN04488535_1985</name>
</gene>
<dbReference type="PANTHER" id="PTHR43776:SF7">
    <property type="entry name" value="D,D-DIPEPTIDE TRANSPORT ATP-BINDING PROTEIN DDPF-RELATED"/>
    <property type="match status" value="1"/>
</dbReference>
<dbReference type="SUPFAM" id="SSF52540">
    <property type="entry name" value="P-loop containing nucleoside triphosphate hydrolases"/>
    <property type="match status" value="2"/>
</dbReference>
<dbReference type="InterPro" id="IPR017871">
    <property type="entry name" value="ABC_transporter-like_CS"/>
</dbReference>
<dbReference type="PROSITE" id="PS50893">
    <property type="entry name" value="ABC_TRANSPORTER_2"/>
    <property type="match status" value="2"/>
</dbReference>
<dbReference type="EMBL" id="LT629700">
    <property type="protein sequence ID" value="SDM11814.1"/>
    <property type="molecule type" value="Genomic_DNA"/>
</dbReference>
<dbReference type="GO" id="GO:0005524">
    <property type="term" value="F:ATP binding"/>
    <property type="evidence" value="ECO:0007669"/>
    <property type="project" value="UniProtKB-KW"/>
</dbReference>
<keyword evidence="7" id="KW-1185">Reference proteome</keyword>
<dbReference type="NCBIfam" id="NF007739">
    <property type="entry name" value="PRK10419.1"/>
    <property type="match status" value="2"/>
</dbReference>
<dbReference type="InterPro" id="IPR003439">
    <property type="entry name" value="ABC_transporter-like_ATP-bd"/>
</dbReference>
<dbReference type="OrthoDB" id="8036461at2"/>